<dbReference type="SUPFAM" id="SSF48452">
    <property type="entry name" value="TPR-like"/>
    <property type="match status" value="3"/>
</dbReference>
<keyword evidence="4" id="KW-0391">Immunity</keyword>
<protein>
    <submittedName>
        <fullName evidence="7">Interferon-induced protein with tetratricopeptide repeats 5-like</fullName>
    </submittedName>
</protein>
<evidence type="ECO:0000256" key="1">
    <source>
        <dbReference type="ARBA" id="ARBA00022588"/>
    </source>
</evidence>
<reference evidence="7" key="1">
    <citation type="submission" date="2019-06" db="EMBL/GenBank/DDBJ databases">
        <title>G10K-VGP Goodes thornscrub tortoise genome, primary haplotype.</title>
        <authorList>
            <person name="Murphy B."/>
            <person name="Edwards T."/>
            <person name="Rhie A."/>
            <person name="Koren S."/>
            <person name="Phillippy A."/>
            <person name="Fedrigo O."/>
            <person name="Haase B."/>
            <person name="Mountcastle J."/>
            <person name="Lewin H."/>
            <person name="Damas J."/>
            <person name="Howe K."/>
            <person name="Formenti G."/>
            <person name="Myers G."/>
            <person name="Durbin R."/>
            <person name="Jarvis E.D."/>
        </authorList>
    </citation>
    <scope>NUCLEOTIDE SEQUENCE [LARGE SCALE GENOMIC DNA]</scope>
</reference>
<feature type="repeat" description="TPR" evidence="6">
    <location>
        <begin position="352"/>
        <end position="385"/>
    </location>
</feature>
<evidence type="ECO:0000256" key="4">
    <source>
        <dbReference type="ARBA" id="ARBA00022859"/>
    </source>
</evidence>
<dbReference type="OrthoDB" id="10043504at2759"/>
<evidence type="ECO:0000313" key="8">
    <source>
        <dbReference type="Proteomes" id="UP000694390"/>
    </source>
</evidence>
<dbReference type="AlphaFoldDB" id="A0A8C4VYD4"/>
<dbReference type="InterPro" id="IPR019734">
    <property type="entry name" value="TPR_rpt"/>
</dbReference>
<dbReference type="SMART" id="SM00028">
    <property type="entry name" value="TPR"/>
    <property type="match status" value="7"/>
</dbReference>
<keyword evidence="1" id="KW-0399">Innate immunity</keyword>
<reference evidence="7" key="2">
    <citation type="submission" date="2025-08" db="UniProtKB">
        <authorList>
            <consortium name="Ensembl"/>
        </authorList>
    </citation>
    <scope>IDENTIFICATION</scope>
</reference>
<keyword evidence="3 6" id="KW-0802">TPR repeat</keyword>
<dbReference type="InterPro" id="IPR011990">
    <property type="entry name" value="TPR-like_helical_dom_sf"/>
</dbReference>
<organism evidence="7 8">
    <name type="scientific">Gopherus evgoodei</name>
    <name type="common">Goodes thornscrub tortoise</name>
    <dbReference type="NCBI Taxonomy" id="1825980"/>
    <lineage>
        <taxon>Eukaryota</taxon>
        <taxon>Metazoa</taxon>
        <taxon>Chordata</taxon>
        <taxon>Craniata</taxon>
        <taxon>Vertebrata</taxon>
        <taxon>Euteleostomi</taxon>
        <taxon>Archelosauria</taxon>
        <taxon>Testudinata</taxon>
        <taxon>Testudines</taxon>
        <taxon>Cryptodira</taxon>
        <taxon>Durocryptodira</taxon>
        <taxon>Testudinoidea</taxon>
        <taxon>Testudinidae</taxon>
        <taxon>Gopherus</taxon>
    </lineage>
</organism>
<keyword evidence="8" id="KW-1185">Reference proteome</keyword>
<evidence type="ECO:0000256" key="5">
    <source>
        <dbReference type="ARBA" id="ARBA00038336"/>
    </source>
</evidence>
<evidence type="ECO:0000256" key="3">
    <source>
        <dbReference type="ARBA" id="ARBA00022803"/>
    </source>
</evidence>
<dbReference type="PANTHER" id="PTHR10271">
    <property type="entry name" value="INTERFERON-INDUCED PROTEIN WITH TETRATRICOPEPTIDE REPEATS"/>
    <property type="match status" value="1"/>
</dbReference>
<evidence type="ECO:0000313" key="7">
    <source>
        <dbReference type="Ensembl" id="ENSGEVP00005009303.1"/>
    </source>
</evidence>
<evidence type="ECO:0000256" key="2">
    <source>
        <dbReference type="ARBA" id="ARBA00022737"/>
    </source>
</evidence>
<name>A0A8C4VYD4_9SAUR</name>
<dbReference type="InterPro" id="IPR013105">
    <property type="entry name" value="TPR_2"/>
</dbReference>
<dbReference type="FunFam" id="1.25.40.10:FF:000036">
    <property type="entry name" value="interferon-induced protein with tetratricopeptide repeats 5"/>
    <property type="match status" value="1"/>
</dbReference>
<dbReference type="GO" id="GO:0005829">
    <property type="term" value="C:cytosol"/>
    <property type="evidence" value="ECO:0007669"/>
    <property type="project" value="TreeGrafter"/>
</dbReference>
<dbReference type="Ensembl" id="ENSGEVT00005009756.1">
    <property type="protein sequence ID" value="ENSGEVP00005009303.1"/>
    <property type="gene ID" value="ENSGEVG00005006637.1"/>
</dbReference>
<sequence>MGHSVLCSELQFVASFLQSNISKNSLRTVLLQLECHFTWTLLKDDVDLDNLEETICDQIEFLTTKSKLSNYNLLAYVKHMRGNSEEALESLQKAEGEVQTNHADEVDRKSLVTWGNYAWVYYHMNKLQEAQSYIGKVESSCKKLSRASCYKIHLPEIYCEQGWALLKFGIKYYERAKKCFEKALEEEPNNPEFNSGYAIAIYRLEDFLTKGSSGEDSSLEPLRRAVRLNPNDTFVMALLALKLQDIDQVKEGEKYIKEALQKTPDLPYLLRYAAKFYRRKGLVEKSLGFLKKALEFTPTSGFLHHQIGLCYRTQLFKMKKATKYPPREQMEELIRFGIFHFKMVVEQKSKFMYAYIDLASMYAEGNQYQEAEDTFQKVFKMEKLTCEEKQQLHYRYGRFQEYHKKSESEAINHYTKGLKIEKNSHERNLCKDALKKLIERRIQRGAADAKNFSILGLIHQLNGEKPQAIGCYEKALALEPDNEEYLCALCDIQLSKEI</sequence>
<dbReference type="PANTHER" id="PTHR10271:SF0">
    <property type="entry name" value="INTERFERON-INDUCED PROTEIN WITH TETRATRICOPEPTIDE REPEATS 5"/>
    <property type="match status" value="1"/>
</dbReference>
<dbReference type="GO" id="GO:0051607">
    <property type="term" value="P:defense response to virus"/>
    <property type="evidence" value="ECO:0007669"/>
    <property type="project" value="TreeGrafter"/>
</dbReference>
<comment type="similarity">
    <text evidence="5">Belongs to the IFIT family.</text>
</comment>
<dbReference type="Pfam" id="PF13181">
    <property type="entry name" value="TPR_8"/>
    <property type="match status" value="1"/>
</dbReference>
<gene>
    <name evidence="7" type="primary">LOC115655169</name>
</gene>
<reference evidence="7" key="3">
    <citation type="submission" date="2025-09" db="UniProtKB">
        <authorList>
            <consortium name="Ensembl"/>
        </authorList>
    </citation>
    <scope>IDENTIFICATION</scope>
</reference>
<feature type="repeat" description="TPR" evidence="6">
    <location>
        <begin position="449"/>
        <end position="482"/>
    </location>
</feature>
<dbReference type="Proteomes" id="UP000694390">
    <property type="component" value="Chromosome 7"/>
</dbReference>
<dbReference type="Pfam" id="PF07719">
    <property type="entry name" value="TPR_2"/>
    <property type="match status" value="1"/>
</dbReference>
<proteinExistence type="inferred from homology"/>
<keyword evidence="2" id="KW-0677">Repeat</keyword>
<dbReference type="PROSITE" id="PS50005">
    <property type="entry name" value="TPR"/>
    <property type="match status" value="2"/>
</dbReference>
<evidence type="ECO:0000256" key="6">
    <source>
        <dbReference type="PROSITE-ProRule" id="PRU00339"/>
    </source>
</evidence>
<dbReference type="GO" id="GO:0045087">
    <property type="term" value="P:innate immune response"/>
    <property type="evidence" value="ECO:0007669"/>
    <property type="project" value="UniProtKB-KW"/>
</dbReference>
<dbReference type="Gene3D" id="1.25.40.10">
    <property type="entry name" value="Tetratricopeptide repeat domain"/>
    <property type="match status" value="3"/>
</dbReference>
<dbReference type="GeneTree" id="ENSGT00950000182946"/>
<accession>A0A8C4VYD4</accession>